<dbReference type="EMBL" id="CP063144">
    <property type="protein sequence ID" value="QOR94221.1"/>
    <property type="molecule type" value="Genomic_DNA"/>
</dbReference>
<dbReference type="Proteomes" id="UP000593766">
    <property type="component" value="Chromosome"/>
</dbReference>
<protein>
    <submittedName>
        <fullName evidence="2">Uncharacterized protein</fullName>
    </submittedName>
</protein>
<keyword evidence="1" id="KW-0812">Transmembrane</keyword>
<sequence>MKLRHYIVAGILVILLMYVVPYAFLQGVKDVSLFTYWAVLSLTWIIVSVIYLYRWVRE</sequence>
<keyword evidence="3" id="KW-1185">Reference proteome</keyword>
<reference evidence="2 3" key="1">
    <citation type="submission" date="2020-10" db="EMBL/GenBank/DDBJ databases">
        <title>Complete genome sequence of Thermosphaera aggregans strain 3507.</title>
        <authorList>
            <person name="Zayulina K.S."/>
            <person name="Elcheninov A.G."/>
            <person name="Toshchakov S.V."/>
            <person name="Kublanov I.V."/>
            <person name="Kochetkova T.V."/>
        </authorList>
    </citation>
    <scope>NUCLEOTIDE SEQUENCE [LARGE SCALE GENOMIC DNA]</scope>
    <source>
        <strain evidence="2 3">3507</strain>
    </source>
</reference>
<accession>A0A7M1UPU5</accession>
<proteinExistence type="predicted"/>
<dbReference type="KEGG" id="tcs:IMZ38_06260"/>
<name>A0A7M1UPU5_9CREN</name>
<keyword evidence="1" id="KW-1133">Transmembrane helix</keyword>
<organism evidence="2 3">
    <name type="scientific">Thermosphaera chiliense</name>
    <dbReference type="NCBI Taxonomy" id="3402707"/>
    <lineage>
        <taxon>Archaea</taxon>
        <taxon>Thermoproteota</taxon>
        <taxon>Thermoprotei</taxon>
        <taxon>Desulfurococcales</taxon>
        <taxon>Desulfurococcaceae</taxon>
        <taxon>Thermosphaera</taxon>
    </lineage>
</organism>
<dbReference type="AlphaFoldDB" id="A0A7M1UPU5"/>
<evidence type="ECO:0000256" key="1">
    <source>
        <dbReference type="SAM" id="Phobius"/>
    </source>
</evidence>
<keyword evidence="1" id="KW-0472">Membrane</keyword>
<dbReference type="RefSeq" id="WP_193436022.1">
    <property type="nucleotide sequence ID" value="NZ_CP063144.1"/>
</dbReference>
<evidence type="ECO:0000313" key="3">
    <source>
        <dbReference type="Proteomes" id="UP000593766"/>
    </source>
</evidence>
<feature type="transmembrane region" description="Helical" evidence="1">
    <location>
        <begin position="34"/>
        <end position="53"/>
    </location>
</feature>
<dbReference type="OrthoDB" id="381543at2157"/>
<feature type="transmembrane region" description="Helical" evidence="1">
    <location>
        <begin position="7"/>
        <end position="28"/>
    </location>
</feature>
<evidence type="ECO:0000313" key="2">
    <source>
        <dbReference type="EMBL" id="QOR94221.1"/>
    </source>
</evidence>
<dbReference type="GeneID" id="59455004"/>
<gene>
    <name evidence="2" type="ORF">IMZ38_06260</name>
</gene>